<evidence type="ECO:0000256" key="3">
    <source>
        <dbReference type="ARBA" id="ARBA00023125"/>
    </source>
</evidence>
<dbReference type="InterPro" id="IPR003657">
    <property type="entry name" value="WRKY_dom"/>
</dbReference>
<comment type="subcellular location">
    <subcellularLocation>
        <location evidence="1">Nucleus</location>
    </subcellularLocation>
</comment>
<dbReference type="GO" id="GO:0043565">
    <property type="term" value="F:sequence-specific DNA binding"/>
    <property type="evidence" value="ECO:0007669"/>
    <property type="project" value="InterPro"/>
</dbReference>
<dbReference type="SUPFAM" id="SSF118290">
    <property type="entry name" value="WRKY DNA-binding domain"/>
    <property type="match status" value="1"/>
</dbReference>
<proteinExistence type="predicted"/>
<dbReference type="InterPro" id="IPR044810">
    <property type="entry name" value="WRKY_plant"/>
</dbReference>
<dbReference type="GO" id="GO:0003700">
    <property type="term" value="F:DNA-binding transcription factor activity"/>
    <property type="evidence" value="ECO:0007669"/>
    <property type="project" value="InterPro"/>
</dbReference>
<dbReference type="PROSITE" id="PS50811">
    <property type="entry name" value="WRKY"/>
    <property type="match status" value="1"/>
</dbReference>
<dbReference type="PANTHER" id="PTHR31282">
    <property type="entry name" value="WRKY TRANSCRIPTION FACTOR 21-RELATED"/>
    <property type="match status" value="1"/>
</dbReference>
<organism evidence="8 9">
    <name type="scientific">Fraxinus pennsylvanica</name>
    <dbReference type="NCBI Taxonomy" id="56036"/>
    <lineage>
        <taxon>Eukaryota</taxon>
        <taxon>Viridiplantae</taxon>
        <taxon>Streptophyta</taxon>
        <taxon>Embryophyta</taxon>
        <taxon>Tracheophyta</taxon>
        <taxon>Spermatophyta</taxon>
        <taxon>Magnoliopsida</taxon>
        <taxon>eudicotyledons</taxon>
        <taxon>Gunneridae</taxon>
        <taxon>Pentapetalae</taxon>
        <taxon>asterids</taxon>
        <taxon>lamiids</taxon>
        <taxon>Lamiales</taxon>
        <taxon>Oleaceae</taxon>
        <taxon>Oleeae</taxon>
        <taxon>Fraxinus</taxon>
    </lineage>
</organism>
<dbReference type="InterPro" id="IPR036576">
    <property type="entry name" value="WRKY_dom_sf"/>
</dbReference>
<dbReference type="Pfam" id="PF03106">
    <property type="entry name" value="WRKY"/>
    <property type="match status" value="1"/>
</dbReference>
<keyword evidence="5" id="KW-0539">Nucleus</keyword>
<dbReference type="AlphaFoldDB" id="A0AAD2A6A6"/>
<protein>
    <recommendedName>
        <fullName evidence="7">WRKY domain-containing protein</fullName>
    </recommendedName>
</protein>
<dbReference type="SMART" id="SM00774">
    <property type="entry name" value="WRKY"/>
    <property type="match status" value="1"/>
</dbReference>
<keyword evidence="4" id="KW-0804">Transcription</keyword>
<keyword evidence="3" id="KW-0238">DNA-binding</keyword>
<evidence type="ECO:0000313" key="9">
    <source>
        <dbReference type="Proteomes" id="UP000834106"/>
    </source>
</evidence>
<accession>A0AAD2A6A6</accession>
<reference evidence="8" key="1">
    <citation type="submission" date="2023-05" db="EMBL/GenBank/DDBJ databases">
        <authorList>
            <person name="Huff M."/>
        </authorList>
    </citation>
    <scope>NUCLEOTIDE SEQUENCE</scope>
</reference>
<feature type="region of interest" description="Disordered" evidence="6">
    <location>
        <begin position="74"/>
        <end position="99"/>
    </location>
</feature>
<name>A0AAD2A6A6_9LAMI</name>
<sequence length="309" mass="33851">MEFSTGRKRVIDELTRGRELIDHLRVMLDGGVLKLPLAEGLVDKILNTFNASLLILSPTVSNEVSQVPTVNCDGRKSADESCKTSEPKDQRGRYKRRTSESWTKDTPILFEDGHAWRKYGQKVILNAKHPRSYLRCTHKYDQGCQASKQVQKIQDDPQIYRTTYFGHHTCKNLVNPCQVIMDSTVKDSSFIMSFGSGSTSLAIPSSDYFVAHDHHLMGAFSSGADHGDVIASDLYSCTTSTWRGGDRDPQLDSDKSDKEKKYNFPPLLIFIIGGVGVDGGSGGAGDGCGDLSSEEVALVLSGPIEVALG</sequence>
<dbReference type="Gene3D" id="2.20.25.80">
    <property type="entry name" value="WRKY domain"/>
    <property type="match status" value="1"/>
</dbReference>
<dbReference type="GO" id="GO:0005634">
    <property type="term" value="C:nucleus"/>
    <property type="evidence" value="ECO:0007669"/>
    <property type="project" value="UniProtKB-SubCell"/>
</dbReference>
<evidence type="ECO:0000256" key="6">
    <source>
        <dbReference type="SAM" id="MobiDB-lite"/>
    </source>
</evidence>
<feature type="domain" description="WRKY" evidence="7">
    <location>
        <begin position="105"/>
        <end position="168"/>
    </location>
</feature>
<dbReference type="Proteomes" id="UP000834106">
    <property type="component" value="Chromosome 19"/>
</dbReference>
<keyword evidence="2" id="KW-0805">Transcription regulation</keyword>
<evidence type="ECO:0000259" key="7">
    <source>
        <dbReference type="PROSITE" id="PS50811"/>
    </source>
</evidence>
<evidence type="ECO:0000256" key="4">
    <source>
        <dbReference type="ARBA" id="ARBA00023163"/>
    </source>
</evidence>
<evidence type="ECO:0000313" key="8">
    <source>
        <dbReference type="EMBL" id="CAI9782327.1"/>
    </source>
</evidence>
<gene>
    <name evidence="8" type="ORF">FPE_LOCUS29757</name>
</gene>
<dbReference type="EMBL" id="OU503054">
    <property type="protein sequence ID" value="CAI9782327.1"/>
    <property type="molecule type" value="Genomic_DNA"/>
</dbReference>
<evidence type="ECO:0000256" key="1">
    <source>
        <dbReference type="ARBA" id="ARBA00004123"/>
    </source>
</evidence>
<keyword evidence="9" id="KW-1185">Reference proteome</keyword>
<evidence type="ECO:0000256" key="5">
    <source>
        <dbReference type="ARBA" id="ARBA00023242"/>
    </source>
</evidence>
<evidence type="ECO:0000256" key="2">
    <source>
        <dbReference type="ARBA" id="ARBA00023015"/>
    </source>
</evidence>